<sequence>MNQKGALLPTALVFLILLTLLLLGTLKIYQNQFEQLQVTKDHYQAKTMISLTKKKLKEESHENWTKGKFVFQSGEVEIVKQDAYQFAVQTTLKNSYQEKENIQFSEKEQPN</sequence>
<keyword evidence="1" id="KW-1133">Transmembrane helix</keyword>
<dbReference type="AlphaFoldDB" id="A0A0R2HYW2"/>
<dbReference type="eggNOG" id="ENOG502ZX95">
    <property type="taxonomic scope" value="Bacteria"/>
</dbReference>
<dbReference type="Proteomes" id="UP000051658">
    <property type="component" value="Unassembled WGS sequence"/>
</dbReference>
<protein>
    <submittedName>
        <fullName evidence="2">Uncharacterized protein</fullName>
    </submittedName>
</protein>
<gene>
    <name evidence="2" type="ORF">IV74_GL002320</name>
</gene>
<dbReference type="NCBIfam" id="NF041014">
    <property type="entry name" value="pilin_ComGG_2"/>
    <property type="match status" value="1"/>
</dbReference>
<dbReference type="RefSeq" id="WP_034568850.1">
    <property type="nucleotide sequence ID" value="NZ_JQBS01000035.1"/>
</dbReference>
<evidence type="ECO:0000313" key="3">
    <source>
        <dbReference type="Proteomes" id="UP000051658"/>
    </source>
</evidence>
<proteinExistence type="predicted"/>
<keyword evidence="3" id="KW-1185">Reference proteome</keyword>
<comment type="caution">
    <text evidence="2">The sequence shown here is derived from an EMBL/GenBank/DDBJ whole genome shotgun (WGS) entry which is preliminary data.</text>
</comment>
<dbReference type="PATRIC" id="fig|1449336.4.peg.2358"/>
<dbReference type="EMBL" id="JQBS01000035">
    <property type="protein sequence ID" value="KRN54733.1"/>
    <property type="molecule type" value="Genomic_DNA"/>
</dbReference>
<name>A0A0R2HYW2_CARDV</name>
<keyword evidence="1" id="KW-0472">Membrane</keyword>
<keyword evidence="1" id="KW-0812">Transmembrane</keyword>
<evidence type="ECO:0000256" key="1">
    <source>
        <dbReference type="SAM" id="Phobius"/>
    </source>
</evidence>
<dbReference type="InterPro" id="IPR047665">
    <property type="entry name" value="ComGG_streptococcus-type"/>
</dbReference>
<organism evidence="2 3">
    <name type="scientific">Carnobacterium divergens DSM 20623</name>
    <dbReference type="NCBI Taxonomy" id="1449336"/>
    <lineage>
        <taxon>Bacteria</taxon>
        <taxon>Bacillati</taxon>
        <taxon>Bacillota</taxon>
        <taxon>Bacilli</taxon>
        <taxon>Lactobacillales</taxon>
        <taxon>Carnobacteriaceae</taxon>
        <taxon>Carnobacterium</taxon>
    </lineage>
</organism>
<reference evidence="2 3" key="1">
    <citation type="journal article" date="2015" name="Genome Announc.">
        <title>Expanding the biotechnology potential of lactobacilli through comparative genomics of 213 strains and associated genera.</title>
        <authorList>
            <person name="Sun Z."/>
            <person name="Harris H.M."/>
            <person name="McCann A."/>
            <person name="Guo C."/>
            <person name="Argimon S."/>
            <person name="Zhang W."/>
            <person name="Yang X."/>
            <person name="Jeffery I.B."/>
            <person name="Cooney J.C."/>
            <person name="Kagawa T.F."/>
            <person name="Liu W."/>
            <person name="Song Y."/>
            <person name="Salvetti E."/>
            <person name="Wrobel A."/>
            <person name="Rasinkangas P."/>
            <person name="Parkhill J."/>
            <person name="Rea M.C."/>
            <person name="O'Sullivan O."/>
            <person name="Ritari J."/>
            <person name="Douillard F.P."/>
            <person name="Paul Ross R."/>
            <person name="Yang R."/>
            <person name="Briner A.E."/>
            <person name="Felis G.E."/>
            <person name="de Vos W.M."/>
            <person name="Barrangou R."/>
            <person name="Klaenhammer T.R."/>
            <person name="Caufield P.W."/>
            <person name="Cui Y."/>
            <person name="Zhang H."/>
            <person name="O'Toole P.W."/>
        </authorList>
    </citation>
    <scope>NUCLEOTIDE SEQUENCE [LARGE SCALE GENOMIC DNA]</scope>
    <source>
        <strain evidence="2 3">DSM 20623</strain>
    </source>
</reference>
<feature type="transmembrane region" description="Helical" evidence="1">
    <location>
        <begin position="6"/>
        <end position="26"/>
    </location>
</feature>
<dbReference type="GeneID" id="89589310"/>
<accession>A0A0R2HYW2</accession>
<evidence type="ECO:0000313" key="2">
    <source>
        <dbReference type="EMBL" id="KRN54733.1"/>
    </source>
</evidence>